<dbReference type="SUPFAM" id="SSF103473">
    <property type="entry name" value="MFS general substrate transporter"/>
    <property type="match status" value="1"/>
</dbReference>
<dbReference type="GO" id="GO:0016020">
    <property type="term" value="C:membrane"/>
    <property type="evidence" value="ECO:0007669"/>
    <property type="project" value="UniProtKB-SubCell"/>
</dbReference>
<evidence type="ECO:0000256" key="3">
    <source>
        <dbReference type="ARBA" id="ARBA00022692"/>
    </source>
</evidence>
<evidence type="ECO:0000313" key="7">
    <source>
        <dbReference type="EMBL" id="CAH0019994.1"/>
    </source>
</evidence>
<keyword evidence="2" id="KW-0813">Transport</keyword>
<feature type="transmembrane region" description="Helical" evidence="6">
    <location>
        <begin position="338"/>
        <end position="355"/>
    </location>
</feature>
<dbReference type="Pfam" id="PF07690">
    <property type="entry name" value="MFS_1"/>
    <property type="match status" value="1"/>
</dbReference>
<comment type="caution">
    <text evidence="7">The sequence shown here is derived from an EMBL/GenBank/DDBJ whole genome shotgun (WGS) entry which is preliminary data.</text>
</comment>
<evidence type="ECO:0000256" key="2">
    <source>
        <dbReference type="ARBA" id="ARBA00022448"/>
    </source>
</evidence>
<evidence type="ECO:0000256" key="6">
    <source>
        <dbReference type="SAM" id="Phobius"/>
    </source>
</evidence>
<feature type="transmembrane region" description="Helical" evidence="6">
    <location>
        <begin position="367"/>
        <end position="387"/>
    </location>
</feature>
<dbReference type="InterPro" id="IPR036259">
    <property type="entry name" value="MFS_trans_sf"/>
</dbReference>
<feature type="transmembrane region" description="Helical" evidence="6">
    <location>
        <begin position="187"/>
        <end position="208"/>
    </location>
</feature>
<proteinExistence type="predicted"/>
<feature type="transmembrane region" description="Helical" evidence="6">
    <location>
        <begin position="399"/>
        <end position="419"/>
    </location>
</feature>
<dbReference type="AlphaFoldDB" id="A0A9N9VC13"/>
<dbReference type="EMBL" id="CABFNQ020000602">
    <property type="protein sequence ID" value="CAH0019994.1"/>
    <property type="molecule type" value="Genomic_DNA"/>
</dbReference>
<reference evidence="7" key="1">
    <citation type="submission" date="2021-10" db="EMBL/GenBank/DDBJ databases">
        <authorList>
            <person name="Piombo E."/>
        </authorList>
    </citation>
    <scope>NUCLEOTIDE SEQUENCE</scope>
</reference>
<dbReference type="GO" id="GO:0022857">
    <property type="term" value="F:transmembrane transporter activity"/>
    <property type="evidence" value="ECO:0007669"/>
    <property type="project" value="InterPro"/>
</dbReference>
<keyword evidence="3 6" id="KW-0812">Transmembrane</keyword>
<dbReference type="OrthoDB" id="6730379at2759"/>
<protein>
    <submittedName>
        <fullName evidence="7">Uncharacterized protein</fullName>
    </submittedName>
</protein>
<feature type="transmembrane region" description="Helical" evidence="6">
    <location>
        <begin position="128"/>
        <end position="147"/>
    </location>
</feature>
<feature type="transmembrane region" description="Helical" evidence="6">
    <location>
        <begin position="431"/>
        <end position="452"/>
    </location>
</feature>
<dbReference type="PANTHER" id="PTHR43791:SF70">
    <property type="entry name" value="MAJOR FACILITATOR SUPERFAMILY (MFS) PROFILE DOMAIN-CONTAINING PROTEIN"/>
    <property type="match status" value="1"/>
</dbReference>
<comment type="subcellular location">
    <subcellularLocation>
        <location evidence="1">Membrane</location>
        <topology evidence="1">Multi-pass membrane protein</topology>
    </subcellularLocation>
</comment>
<dbReference type="InterPro" id="IPR011701">
    <property type="entry name" value="MFS"/>
</dbReference>
<name>A0A9N9VC13_9HYPO</name>
<feature type="transmembrane region" description="Helical" evidence="6">
    <location>
        <begin position="97"/>
        <end position="116"/>
    </location>
</feature>
<gene>
    <name evidence="7" type="ORF">CRHIZ90672A_00018215</name>
</gene>
<evidence type="ECO:0000313" key="8">
    <source>
        <dbReference type="Proteomes" id="UP000696573"/>
    </source>
</evidence>
<evidence type="ECO:0000256" key="5">
    <source>
        <dbReference type="ARBA" id="ARBA00023136"/>
    </source>
</evidence>
<dbReference type="PANTHER" id="PTHR43791">
    <property type="entry name" value="PERMEASE-RELATED"/>
    <property type="match status" value="1"/>
</dbReference>
<evidence type="ECO:0000256" key="4">
    <source>
        <dbReference type="ARBA" id="ARBA00022989"/>
    </source>
</evidence>
<keyword evidence="4 6" id="KW-1133">Transmembrane helix</keyword>
<dbReference type="Proteomes" id="UP000696573">
    <property type="component" value="Unassembled WGS sequence"/>
</dbReference>
<feature type="transmembrane region" description="Helical" evidence="6">
    <location>
        <begin position="153"/>
        <end position="175"/>
    </location>
</feature>
<accession>A0A9N9VC13</accession>
<dbReference type="Gene3D" id="1.20.1250.20">
    <property type="entry name" value="MFS general substrate transporter like domains"/>
    <property type="match status" value="1"/>
</dbReference>
<organism evidence="7 8">
    <name type="scientific">Clonostachys rhizophaga</name>
    <dbReference type="NCBI Taxonomy" id="160324"/>
    <lineage>
        <taxon>Eukaryota</taxon>
        <taxon>Fungi</taxon>
        <taxon>Dikarya</taxon>
        <taxon>Ascomycota</taxon>
        <taxon>Pezizomycotina</taxon>
        <taxon>Sordariomycetes</taxon>
        <taxon>Hypocreomycetidae</taxon>
        <taxon>Hypocreales</taxon>
        <taxon>Bionectriaceae</taxon>
        <taxon>Clonostachys</taxon>
    </lineage>
</organism>
<keyword evidence="5 6" id="KW-0472">Membrane</keyword>
<keyword evidence="8" id="KW-1185">Reference proteome</keyword>
<sequence length="497" mass="55055">MAANSASEQMTPSKLEPSIDHQEGVVMEKAGTQGDVDIAAQALQGQNLDFSEEVRKIDWRILPLAAWSCGLQFVDKSALGAAATYGLRDDLHLVGQEYSWCVSMFYFGYLAGSFVSGRALQYFHAGKVMGFAYFAWGLTLLGCMGAQNFATLMALRFLLGCFESALVPGLLLVTTMWYTPQEQPFRFGLWTVTNGILPVPFLVIYWGLGQVTGGPLYFCMPDNPITARWLNDREKAIAVKRLADCQNGVKNARFKWEQVREAVTDYHFWMIVMQMFLSQAIGNVTTNFLGIIIKGFGYTALTAQLFTAPNYAAQAFTQILVSAPPTFLSRFQNYKQPLTAAASIISLIGIIVLYITPPEPQYQSRRLGAIITISCAGVNYTVIMSVIGANVAGFTKKQVTTSMTFFLYCIINIITPQTFLGSESPSYPTGLTFVMATLSAFIVLTLATWGMMQIENIRRDKLALTNPAYTTGDENDDLMSGLRDETDRQNKHFRYSG</sequence>
<evidence type="ECO:0000256" key="1">
    <source>
        <dbReference type="ARBA" id="ARBA00004141"/>
    </source>
</evidence>